<dbReference type="Pfam" id="PF13456">
    <property type="entry name" value="RVT_3"/>
    <property type="match status" value="1"/>
</dbReference>
<dbReference type="InterPro" id="IPR036397">
    <property type="entry name" value="RNaseH_sf"/>
</dbReference>
<keyword evidence="3" id="KW-1185">Reference proteome</keyword>
<gene>
    <name evidence="2" type="ORF">SO802_003484</name>
</gene>
<dbReference type="PANTHER" id="PTHR47074">
    <property type="entry name" value="BNAC02G40300D PROTEIN"/>
    <property type="match status" value="1"/>
</dbReference>
<evidence type="ECO:0000313" key="3">
    <source>
        <dbReference type="Proteomes" id="UP001459277"/>
    </source>
</evidence>
<proteinExistence type="predicted"/>
<dbReference type="EMBL" id="JAZDWU010000001">
    <property type="protein sequence ID" value="KAL0016415.1"/>
    <property type="molecule type" value="Genomic_DNA"/>
</dbReference>
<dbReference type="CDD" id="cd06222">
    <property type="entry name" value="RNase_H_like"/>
    <property type="match status" value="1"/>
</dbReference>
<dbReference type="Proteomes" id="UP001459277">
    <property type="component" value="Unassembled WGS sequence"/>
</dbReference>
<dbReference type="InterPro" id="IPR044730">
    <property type="entry name" value="RNase_H-like_dom_plant"/>
</dbReference>
<dbReference type="GO" id="GO:0003676">
    <property type="term" value="F:nucleic acid binding"/>
    <property type="evidence" value="ECO:0007669"/>
    <property type="project" value="InterPro"/>
</dbReference>
<name>A0AAW2E462_9ROSI</name>
<reference evidence="2 3" key="1">
    <citation type="submission" date="2024-01" db="EMBL/GenBank/DDBJ databases">
        <title>A telomere-to-telomere, gap-free genome of sweet tea (Lithocarpus litseifolius).</title>
        <authorList>
            <person name="Zhou J."/>
        </authorList>
    </citation>
    <scope>NUCLEOTIDE SEQUENCE [LARGE SCALE GENOMIC DNA]</scope>
    <source>
        <strain evidence="2">Zhou-2022a</strain>
        <tissue evidence="2">Leaf</tissue>
    </source>
</reference>
<feature type="domain" description="RNase H type-1" evidence="1">
    <location>
        <begin position="87"/>
        <end position="187"/>
    </location>
</feature>
<dbReference type="Gene3D" id="3.30.420.10">
    <property type="entry name" value="Ribonuclease H-like superfamily/Ribonuclease H"/>
    <property type="match status" value="1"/>
</dbReference>
<dbReference type="AlphaFoldDB" id="A0AAW2E462"/>
<protein>
    <recommendedName>
        <fullName evidence="1">RNase H type-1 domain-containing protein</fullName>
    </recommendedName>
</protein>
<dbReference type="GO" id="GO:0004523">
    <property type="term" value="F:RNA-DNA hybrid ribonuclease activity"/>
    <property type="evidence" value="ECO:0007669"/>
    <property type="project" value="InterPro"/>
</dbReference>
<dbReference type="InterPro" id="IPR052929">
    <property type="entry name" value="RNase_H-like_EbsB-rel"/>
</dbReference>
<evidence type="ECO:0000313" key="2">
    <source>
        <dbReference type="EMBL" id="KAL0016415.1"/>
    </source>
</evidence>
<evidence type="ECO:0000259" key="1">
    <source>
        <dbReference type="Pfam" id="PF13456"/>
    </source>
</evidence>
<comment type="caution">
    <text evidence="2">The sequence shown here is derived from an EMBL/GenBank/DDBJ whole genome shotgun (WGS) entry which is preliminary data.</text>
</comment>
<organism evidence="2 3">
    <name type="scientific">Lithocarpus litseifolius</name>
    <dbReference type="NCBI Taxonomy" id="425828"/>
    <lineage>
        <taxon>Eukaryota</taxon>
        <taxon>Viridiplantae</taxon>
        <taxon>Streptophyta</taxon>
        <taxon>Embryophyta</taxon>
        <taxon>Tracheophyta</taxon>
        <taxon>Spermatophyta</taxon>
        <taxon>Magnoliopsida</taxon>
        <taxon>eudicotyledons</taxon>
        <taxon>Gunneridae</taxon>
        <taxon>Pentapetalae</taxon>
        <taxon>rosids</taxon>
        <taxon>fabids</taxon>
        <taxon>Fagales</taxon>
        <taxon>Fagaceae</taxon>
        <taxon>Lithocarpus</taxon>
    </lineage>
</organism>
<sequence length="200" mass="22282">MDMVWYGVVEAEWDKDLIEKMVMVAWSLWTSKNEYRTGGVKKSVVRIGSDALEYLEEYQTCVKEPEHSQVVQAKVWKPPPSNMFKINIDGVVFADQKAAGVDVLIRDELGNTIGALSKKLWATLKVVEIEAKAVEIALQFSNDLLIQDSILEGDSLLVINALKELSPPLSSVAAIRQSSLLVAQEFRQDDITLGLTWSDA</sequence>
<dbReference type="PANTHER" id="PTHR47074:SF11">
    <property type="entry name" value="REVERSE TRANSCRIPTASE-LIKE PROTEIN"/>
    <property type="match status" value="1"/>
</dbReference>
<accession>A0AAW2E462</accession>
<dbReference type="InterPro" id="IPR002156">
    <property type="entry name" value="RNaseH_domain"/>
</dbReference>